<organism evidence="2 3">
    <name type="scientific">Methylocucumis oryzae</name>
    <dbReference type="NCBI Taxonomy" id="1632867"/>
    <lineage>
        <taxon>Bacteria</taxon>
        <taxon>Pseudomonadati</taxon>
        <taxon>Pseudomonadota</taxon>
        <taxon>Gammaproteobacteria</taxon>
        <taxon>Methylococcales</taxon>
        <taxon>Methylococcaceae</taxon>
        <taxon>Methylocucumis</taxon>
    </lineage>
</organism>
<feature type="transmembrane region" description="Helical" evidence="1">
    <location>
        <begin position="66"/>
        <end position="84"/>
    </location>
</feature>
<evidence type="ECO:0000313" key="2">
    <source>
        <dbReference type="EMBL" id="KJV05116.1"/>
    </source>
</evidence>
<name>A0A0F3IEE6_9GAMM</name>
<dbReference type="EMBL" id="LAJX01000297">
    <property type="protein sequence ID" value="KJV05116.1"/>
    <property type="molecule type" value="Genomic_DNA"/>
</dbReference>
<keyword evidence="1" id="KW-0812">Transmembrane</keyword>
<keyword evidence="3" id="KW-1185">Reference proteome</keyword>
<sequence>MRIIFWLVFTIGLTGLYFMNIAILKMPFLNWEWGKHAAVRFFLGFFILGANAFYAHKLKFTSALKVILAIAFLDYLYDYYIGAYRLNFEIILHGLYMLVWGAIMGYLACKNLNNKE</sequence>
<accession>A0A0F3IEE6</accession>
<keyword evidence="1" id="KW-1133">Transmembrane helix</keyword>
<dbReference type="OrthoDB" id="5569889at2"/>
<dbReference type="Proteomes" id="UP000033684">
    <property type="component" value="Unassembled WGS sequence"/>
</dbReference>
<protein>
    <submittedName>
        <fullName evidence="2">Uncharacterized protein</fullName>
    </submittedName>
</protein>
<proteinExistence type="predicted"/>
<reference evidence="2 3" key="2">
    <citation type="journal article" date="2016" name="Microb. Ecol.">
        <title>Genome Characteristics of a Novel Type I Methanotroph (Sn10-6) Isolated from a Flooded Indian Rice Field.</title>
        <authorList>
            <person name="Rahalkar M.C."/>
            <person name="Pandit P.S."/>
            <person name="Dhakephalkar P.K."/>
            <person name="Pore S."/>
            <person name="Arora P."/>
            <person name="Kapse N."/>
        </authorList>
    </citation>
    <scope>NUCLEOTIDE SEQUENCE [LARGE SCALE GENOMIC DNA]</scope>
    <source>
        <strain evidence="2 3">Sn10-6</strain>
    </source>
</reference>
<evidence type="ECO:0000313" key="3">
    <source>
        <dbReference type="Proteomes" id="UP000033684"/>
    </source>
</evidence>
<evidence type="ECO:0000256" key="1">
    <source>
        <dbReference type="SAM" id="Phobius"/>
    </source>
</evidence>
<comment type="caution">
    <text evidence="2">The sequence shown here is derived from an EMBL/GenBank/DDBJ whole genome shotgun (WGS) entry which is preliminary data.</text>
</comment>
<keyword evidence="1" id="KW-0472">Membrane</keyword>
<feature type="transmembrane region" description="Helical" evidence="1">
    <location>
        <begin position="36"/>
        <end position="54"/>
    </location>
</feature>
<reference evidence="3" key="1">
    <citation type="submission" date="2015-03" db="EMBL/GenBank/DDBJ databases">
        <title>Draft genome sequence of a novel methanotroph (Sn10-6) isolated from flooded ricefield rhizosphere in India.</title>
        <authorList>
            <person name="Pandit P.S."/>
            <person name="Pore S.D."/>
            <person name="Arora P."/>
            <person name="Kapse N.G."/>
            <person name="Dhakephalkar P.K."/>
            <person name="Rahalkar M.C."/>
        </authorList>
    </citation>
    <scope>NUCLEOTIDE SEQUENCE [LARGE SCALE GENOMIC DNA]</scope>
    <source>
        <strain evidence="3">Sn10-6</strain>
    </source>
</reference>
<feature type="transmembrane region" description="Helical" evidence="1">
    <location>
        <begin position="5"/>
        <end position="24"/>
    </location>
</feature>
<gene>
    <name evidence="2" type="ORF">VZ94_20505</name>
</gene>
<dbReference type="AlphaFoldDB" id="A0A0F3IEE6"/>
<feature type="transmembrane region" description="Helical" evidence="1">
    <location>
        <begin position="90"/>
        <end position="109"/>
    </location>
</feature>